<keyword evidence="1" id="KW-0678">Repressor</keyword>
<dbReference type="SUPFAM" id="SSF55729">
    <property type="entry name" value="Acyl-CoA N-acyltransferases (Nat)"/>
    <property type="match status" value="1"/>
</dbReference>
<dbReference type="PANTHER" id="PTHR36449">
    <property type="entry name" value="ACETYLTRANSFERASE-RELATED"/>
    <property type="match status" value="1"/>
</dbReference>
<keyword evidence="3" id="KW-0808">Transferase</keyword>
<dbReference type="OrthoDB" id="9793394at2"/>
<keyword evidence="4" id="KW-0012">Acyltransferase</keyword>
<dbReference type="InterPro" id="IPR000182">
    <property type="entry name" value="GNAT_dom"/>
</dbReference>
<evidence type="ECO:0000256" key="5">
    <source>
        <dbReference type="ARBA" id="ARBA00049880"/>
    </source>
</evidence>
<sequence length="162" mass="18170">MKFELLDPKRHDREGFDCGVVALNTYLRRFANQDIKRGLTRVYVLCDEARIAGYFSLSAHSVSRQDLPPKIQAGPYEELPFLILGRLAVDREYQGRGLGDALIVHAFAITRSAAGQIGILGMIVDAKDERAADFYQRFGFRRLSGAALRLVLPITAMDRLLD</sequence>
<dbReference type="EMBL" id="CP006986">
    <property type="protein sequence ID" value="AIC27546.1"/>
    <property type="molecule type" value="Genomic_DNA"/>
</dbReference>
<evidence type="ECO:0000256" key="1">
    <source>
        <dbReference type="ARBA" id="ARBA00022491"/>
    </source>
</evidence>
<reference evidence="7 8" key="1">
    <citation type="submission" date="2013-12" db="EMBL/GenBank/DDBJ databases">
        <title>Complete genome sequence of Rhizobium etli bv. mimosae IE4771.</title>
        <authorList>
            <person name="Bustos P."/>
            <person name="Santamaria R.I."/>
            <person name="Lozano L."/>
            <person name="Ormeno-Orrillo E."/>
            <person name="Rogel M.A."/>
            <person name="Romero D."/>
            <person name="Cevallos M.A."/>
            <person name="Martinez-Romero E."/>
            <person name="Gonzalez V."/>
        </authorList>
    </citation>
    <scope>NUCLEOTIDE SEQUENCE [LARGE SCALE GENOMIC DNA]</scope>
    <source>
        <strain evidence="7 8">IE4771</strain>
    </source>
</reference>
<dbReference type="KEGG" id="rei:IE4771_CH02442"/>
<dbReference type="PROSITE" id="PS51186">
    <property type="entry name" value="GNAT"/>
    <property type="match status" value="1"/>
</dbReference>
<dbReference type="HOGENOM" id="CLU_101288_3_1_5"/>
<accession>A0A060I7M4</accession>
<dbReference type="GO" id="GO:0016747">
    <property type="term" value="F:acyltransferase activity, transferring groups other than amino-acyl groups"/>
    <property type="evidence" value="ECO:0007669"/>
    <property type="project" value="InterPro"/>
</dbReference>
<dbReference type="AlphaFoldDB" id="A0A060I7M4"/>
<name>A0A060I7M4_RHIET</name>
<keyword evidence="2" id="KW-1277">Toxin-antitoxin system</keyword>
<evidence type="ECO:0000256" key="2">
    <source>
        <dbReference type="ARBA" id="ARBA00022649"/>
    </source>
</evidence>
<evidence type="ECO:0000256" key="4">
    <source>
        <dbReference type="ARBA" id="ARBA00023315"/>
    </source>
</evidence>
<gene>
    <name evidence="7" type="ORF">IE4771_CH02442</name>
</gene>
<evidence type="ECO:0000259" key="6">
    <source>
        <dbReference type="PROSITE" id="PS51186"/>
    </source>
</evidence>
<proteinExistence type="predicted"/>
<feature type="domain" description="N-acetyltransferase" evidence="6">
    <location>
        <begin position="1"/>
        <end position="162"/>
    </location>
</feature>
<evidence type="ECO:0000313" key="8">
    <source>
        <dbReference type="Proteomes" id="UP000027180"/>
    </source>
</evidence>
<dbReference type="InterPro" id="IPR016181">
    <property type="entry name" value="Acyl_CoA_acyltransferase"/>
</dbReference>
<evidence type="ECO:0000256" key="3">
    <source>
        <dbReference type="ARBA" id="ARBA00022679"/>
    </source>
</evidence>
<dbReference type="Proteomes" id="UP000027180">
    <property type="component" value="Chromosome"/>
</dbReference>
<comment type="catalytic activity">
    <reaction evidence="5">
        <text>glycyl-tRNA(Gly) + acetyl-CoA = N-acetylglycyl-tRNA(Gly) + CoA + H(+)</text>
        <dbReference type="Rhea" id="RHEA:81867"/>
        <dbReference type="Rhea" id="RHEA-COMP:9683"/>
        <dbReference type="Rhea" id="RHEA-COMP:19766"/>
        <dbReference type="ChEBI" id="CHEBI:15378"/>
        <dbReference type="ChEBI" id="CHEBI:57287"/>
        <dbReference type="ChEBI" id="CHEBI:57288"/>
        <dbReference type="ChEBI" id="CHEBI:78522"/>
        <dbReference type="ChEBI" id="CHEBI:232036"/>
    </reaction>
</comment>
<dbReference type="Pfam" id="PF13508">
    <property type="entry name" value="Acetyltransf_7"/>
    <property type="match status" value="1"/>
</dbReference>
<protein>
    <submittedName>
        <fullName evidence="7">GCN5-related N-acetyltransferase protein</fullName>
    </submittedName>
</protein>
<dbReference type="CDD" id="cd04301">
    <property type="entry name" value="NAT_SF"/>
    <property type="match status" value="1"/>
</dbReference>
<organism evidence="7 8">
    <name type="scientific">Rhizobium etli bv. mimosae str. IE4771</name>
    <dbReference type="NCBI Taxonomy" id="1432050"/>
    <lineage>
        <taxon>Bacteria</taxon>
        <taxon>Pseudomonadati</taxon>
        <taxon>Pseudomonadota</taxon>
        <taxon>Alphaproteobacteria</taxon>
        <taxon>Hyphomicrobiales</taxon>
        <taxon>Rhizobiaceae</taxon>
        <taxon>Rhizobium/Agrobacterium group</taxon>
        <taxon>Rhizobium</taxon>
    </lineage>
</organism>
<dbReference type="PANTHER" id="PTHR36449:SF1">
    <property type="entry name" value="ACETYLTRANSFERASE"/>
    <property type="match status" value="1"/>
</dbReference>
<dbReference type="Gene3D" id="3.40.630.30">
    <property type="match status" value="1"/>
</dbReference>
<evidence type="ECO:0000313" key="7">
    <source>
        <dbReference type="EMBL" id="AIC27546.1"/>
    </source>
</evidence>